<dbReference type="Proteomes" id="UP000887540">
    <property type="component" value="Unplaced"/>
</dbReference>
<accession>A0A914BZ55</accession>
<reference evidence="2" key="1">
    <citation type="submission" date="2022-11" db="UniProtKB">
        <authorList>
            <consortium name="WormBaseParasite"/>
        </authorList>
    </citation>
    <scope>IDENTIFICATION</scope>
</reference>
<dbReference type="GO" id="GO:0000932">
    <property type="term" value="C:P-body"/>
    <property type="evidence" value="ECO:0007669"/>
    <property type="project" value="TreeGrafter"/>
</dbReference>
<dbReference type="Pfam" id="PF11969">
    <property type="entry name" value="DcpS_C"/>
    <property type="match status" value="1"/>
</dbReference>
<dbReference type="PANTHER" id="PTHR12978:SF0">
    <property type="entry name" value="M7GPPPX DIPHOSPHATASE"/>
    <property type="match status" value="1"/>
</dbReference>
<dbReference type="Gene3D" id="3.30.2240.10">
    <property type="entry name" value="mRNA decapping enzyme DcpS N-terminal domain"/>
    <property type="match status" value="2"/>
</dbReference>
<evidence type="ECO:0000313" key="1">
    <source>
        <dbReference type="Proteomes" id="UP000887540"/>
    </source>
</evidence>
<dbReference type="InterPro" id="IPR008594">
    <property type="entry name" value="DcpS/DCS2"/>
</dbReference>
<name>A0A914BZ55_9BILA</name>
<dbReference type="Gene3D" id="3.30.428.10">
    <property type="entry name" value="HIT-like"/>
    <property type="match status" value="1"/>
</dbReference>
<keyword evidence="1" id="KW-1185">Reference proteome</keyword>
<dbReference type="AlphaFoldDB" id="A0A914BZ55"/>
<evidence type="ECO:0000313" key="2">
    <source>
        <dbReference type="WBParaSite" id="ACRNAN_Path_1308.g5138.t1"/>
    </source>
</evidence>
<sequence>MYLKNCKYVHDENELNESWAKLGRNPQQNKEISPQQKNKYLVDETAEDYEKITLPYIQTKEKGLIWVYDILDYRAEQDRVVFEDPDSTIGFVLIPPRYYERSFHLLAIVRQCGIKSIRDLTAEHIPLLENIKHKSSQVIKKKFGFESHQLKFFFHYQPSYYHLHVHIQLGTFIHGEKDVMLEDVIKNLLVSPDFYKKTTLRFIKKERDSLLKKFREVGKGSELFKK</sequence>
<dbReference type="GO" id="GO:0000290">
    <property type="term" value="P:deadenylation-dependent decapping of nuclear-transcribed mRNA"/>
    <property type="evidence" value="ECO:0007669"/>
    <property type="project" value="InterPro"/>
</dbReference>
<dbReference type="GO" id="GO:0000340">
    <property type="term" value="F:RNA 7-methylguanosine cap binding"/>
    <property type="evidence" value="ECO:0007669"/>
    <property type="project" value="TreeGrafter"/>
</dbReference>
<protein>
    <submittedName>
        <fullName evidence="2">M7GpppX diphosphatase</fullName>
    </submittedName>
</protein>
<dbReference type="PANTHER" id="PTHR12978">
    <property type="entry name" value="HISTIDINE TRIAD HIT PROTEIN MEMBER"/>
    <property type="match status" value="1"/>
</dbReference>
<proteinExistence type="predicted"/>
<dbReference type="InterPro" id="IPR036265">
    <property type="entry name" value="HIT-like_sf"/>
</dbReference>
<dbReference type="SUPFAM" id="SSF54197">
    <property type="entry name" value="HIT-like"/>
    <property type="match status" value="1"/>
</dbReference>
<dbReference type="WBParaSite" id="ACRNAN_Path_1308.g5138.t1">
    <property type="protein sequence ID" value="ACRNAN_Path_1308.g5138.t1"/>
    <property type="gene ID" value="ACRNAN_Path_1308.g5138"/>
</dbReference>
<organism evidence="1 2">
    <name type="scientific">Acrobeloides nanus</name>
    <dbReference type="NCBI Taxonomy" id="290746"/>
    <lineage>
        <taxon>Eukaryota</taxon>
        <taxon>Metazoa</taxon>
        <taxon>Ecdysozoa</taxon>
        <taxon>Nematoda</taxon>
        <taxon>Chromadorea</taxon>
        <taxon>Rhabditida</taxon>
        <taxon>Tylenchina</taxon>
        <taxon>Cephalobomorpha</taxon>
        <taxon>Cephaloboidea</taxon>
        <taxon>Cephalobidae</taxon>
        <taxon>Acrobeloides</taxon>
    </lineage>
</organism>
<dbReference type="GO" id="GO:0005634">
    <property type="term" value="C:nucleus"/>
    <property type="evidence" value="ECO:0007669"/>
    <property type="project" value="TreeGrafter"/>
</dbReference>
<dbReference type="GO" id="GO:0016787">
    <property type="term" value="F:hydrolase activity"/>
    <property type="evidence" value="ECO:0007669"/>
    <property type="project" value="InterPro"/>
</dbReference>